<dbReference type="eggNOG" id="COG2304">
    <property type="taxonomic scope" value="Bacteria"/>
</dbReference>
<proteinExistence type="predicted"/>
<dbReference type="AlphaFoldDB" id="M3VD82"/>
<dbReference type="Pfam" id="PF13519">
    <property type="entry name" value="VWA_2"/>
    <property type="match status" value="1"/>
</dbReference>
<feature type="signal peptide" evidence="1">
    <location>
        <begin position="1"/>
        <end position="18"/>
    </location>
</feature>
<sequence>MNRRVLVALSTVFVVLVAACSTGGSPERASSESTGAAIPTIVVLDASESMQKDDAPGPRWTAAIRAVDELVGGLPSGTDFSMVLFGADMSAKTTPRARGCTDVRTAIPMSAADQAAVSRALADVTPQGFTPIGTALDKAAEQLPSSGPASVVLVSDGAPTCDPDPCQVAEQIRAQHPETAVSAIGFRTDAAALQCVAREGGGVFLTAENAAQLSARLAALQNTKVATERLTPTSRGGVELGKTLDEIRSAEPSFPTTGTAAGDRLVVVWRDCTYVFDKDRRLVEIAPGDRAGSAGVTIDGVGKGTPGRRAVELYGKPVSDADSTAVFVADKEAGTGYRIGYEGGSKVADGTVTGVVLCHCLPADEPAKPDPVLGRDKFDWAAYNFGTVRPTGFSIASTAASSVGEIVWESWGEAEAVGSGTSQQNGAGEPKSKVWMLASDLGWCDGKWAYRGLQRAMDRGALRTNEEVLDICNADRSTPNPAARVTLSPSSVLTFGGAGGVYVGDPVSKIPNTYVRREEAGMGMYPPGTVFFYFRPGTGADTADAEIWVNPEGRIHQISWFVTDRGIRIGSRESDVDRAYSRDRRSTCTIGDGSSTPVFSDPSGRTIVVVIQNGVVTRLRATQAVSNGAHCPFE</sequence>
<dbReference type="Gene3D" id="3.40.50.410">
    <property type="entry name" value="von Willebrand factor, type A domain"/>
    <property type="match status" value="1"/>
</dbReference>
<evidence type="ECO:0000259" key="2">
    <source>
        <dbReference type="PROSITE" id="PS50234"/>
    </source>
</evidence>
<evidence type="ECO:0000256" key="1">
    <source>
        <dbReference type="SAM" id="SignalP"/>
    </source>
</evidence>
<dbReference type="InterPro" id="IPR002035">
    <property type="entry name" value="VWF_A"/>
</dbReference>
<dbReference type="EMBL" id="BAOP01000002">
    <property type="protein sequence ID" value="GAC78229.1"/>
    <property type="molecule type" value="Genomic_DNA"/>
</dbReference>
<gene>
    <name evidence="3" type="ORF">GM1_002_02070</name>
</gene>
<keyword evidence="1" id="KW-0732">Signal</keyword>
<dbReference type="SUPFAM" id="SSF53300">
    <property type="entry name" value="vWA-like"/>
    <property type="match status" value="1"/>
</dbReference>
<dbReference type="Proteomes" id="UP000035009">
    <property type="component" value="Unassembled WGS sequence"/>
</dbReference>
<dbReference type="RefSeq" id="WP_008376081.1">
    <property type="nucleotide sequence ID" value="NZ_BAOP01000002.1"/>
</dbReference>
<dbReference type="PROSITE" id="PS50234">
    <property type="entry name" value="VWFA"/>
    <property type="match status" value="1"/>
</dbReference>
<dbReference type="PANTHER" id="PTHR10579:SF43">
    <property type="entry name" value="ZINC FINGER (C3HC4-TYPE RING FINGER) FAMILY PROTEIN"/>
    <property type="match status" value="1"/>
</dbReference>
<dbReference type="STRING" id="410332.SAMN04488550_3612"/>
<evidence type="ECO:0000313" key="3">
    <source>
        <dbReference type="EMBL" id="GAC78229.1"/>
    </source>
</evidence>
<dbReference type="PROSITE" id="PS51257">
    <property type="entry name" value="PROKAR_LIPOPROTEIN"/>
    <property type="match status" value="1"/>
</dbReference>
<dbReference type="OrthoDB" id="4227770at2"/>
<dbReference type="InterPro" id="IPR051266">
    <property type="entry name" value="CLCR"/>
</dbReference>
<name>M3VD82_GORML</name>
<protein>
    <recommendedName>
        <fullName evidence="2">VWFA domain-containing protein</fullName>
    </recommendedName>
</protein>
<feature type="chain" id="PRO_5039328673" description="VWFA domain-containing protein" evidence="1">
    <location>
        <begin position="19"/>
        <end position="634"/>
    </location>
</feature>
<comment type="caution">
    <text evidence="3">The sequence shown here is derived from an EMBL/GenBank/DDBJ whole genome shotgun (WGS) entry which is preliminary data.</text>
</comment>
<reference evidence="3 4" key="1">
    <citation type="submission" date="2013-02" db="EMBL/GenBank/DDBJ databases">
        <title>Whole genome shotgun sequence of Gordonia malaquae NBRC 108250.</title>
        <authorList>
            <person name="Yoshida I."/>
            <person name="Hosoyama A."/>
            <person name="Tsuchikane K."/>
            <person name="Ando Y."/>
            <person name="Baba S."/>
            <person name="Ohji S."/>
            <person name="Hamada M."/>
            <person name="Tamura T."/>
            <person name="Yamazoe A."/>
            <person name="Yamazaki S."/>
            <person name="Fujita N."/>
        </authorList>
    </citation>
    <scope>NUCLEOTIDE SEQUENCE [LARGE SCALE GENOMIC DNA]</scope>
    <source>
        <strain evidence="3 4">NBRC 108250</strain>
    </source>
</reference>
<accession>M3VD82</accession>
<feature type="domain" description="VWFA" evidence="2">
    <location>
        <begin position="39"/>
        <end position="220"/>
    </location>
</feature>
<evidence type="ECO:0000313" key="4">
    <source>
        <dbReference type="Proteomes" id="UP000035009"/>
    </source>
</evidence>
<dbReference type="InterPro" id="IPR036465">
    <property type="entry name" value="vWFA_dom_sf"/>
</dbReference>
<dbReference type="SMART" id="SM00327">
    <property type="entry name" value="VWA"/>
    <property type="match status" value="1"/>
</dbReference>
<organism evidence="3 4">
    <name type="scientific">Gordonia malaquae NBRC 108250</name>
    <dbReference type="NCBI Taxonomy" id="1223542"/>
    <lineage>
        <taxon>Bacteria</taxon>
        <taxon>Bacillati</taxon>
        <taxon>Actinomycetota</taxon>
        <taxon>Actinomycetes</taxon>
        <taxon>Mycobacteriales</taxon>
        <taxon>Gordoniaceae</taxon>
        <taxon>Gordonia</taxon>
    </lineage>
</organism>
<keyword evidence="4" id="KW-1185">Reference proteome</keyword>
<dbReference type="PANTHER" id="PTHR10579">
    <property type="entry name" value="CALCIUM-ACTIVATED CHLORIDE CHANNEL REGULATOR"/>
    <property type="match status" value="1"/>
</dbReference>